<keyword evidence="6" id="KW-1133">Transmembrane helix</keyword>
<evidence type="ECO:0000256" key="1">
    <source>
        <dbReference type="ARBA" id="ARBA00022723"/>
    </source>
</evidence>
<reference evidence="8" key="1">
    <citation type="submission" date="2013-07" db="EMBL/GenBank/DDBJ databases">
        <title>The genome of Eucalyptus grandis.</title>
        <authorList>
            <person name="Schmutz J."/>
            <person name="Hayes R."/>
            <person name="Myburg A."/>
            <person name="Tuskan G."/>
            <person name="Grattapaglia D."/>
            <person name="Rokhsar D.S."/>
        </authorList>
    </citation>
    <scope>NUCLEOTIDE SEQUENCE</scope>
    <source>
        <tissue evidence="8">Leaf extractions</tissue>
    </source>
</reference>
<feature type="transmembrane region" description="Helical" evidence="6">
    <location>
        <begin position="269"/>
        <end position="290"/>
    </location>
</feature>
<dbReference type="SMART" id="SM00184">
    <property type="entry name" value="RING"/>
    <property type="match status" value="1"/>
</dbReference>
<dbReference type="PANTHER" id="PTHR46858:SF6">
    <property type="entry name" value="LIGASE, PUTATIVE-RELATED"/>
    <property type="match status" value="1"/>
</dbReference>
<dbReference type="Gene3D" id="3.30.40.10">
    <property type="entry name" value="Zinc/RING finger domain, C3HC4 (zinc finger)"/>
    <property type="match status" value="1"/>
</dbReference>
<keyword evidence="6" id="KW-0472">Membrane</keyword>
<evidence type="ECO:0000313" key="8">
    <source>
        <dbReference type="EMBL" id="KCW66316.1"/>
    </source>
</evidence>
<feature type="region of interest" description="Disordered" evidence="5">
    <location>
        <begin position="310"/>
        <end position="346"/>
    </location>
</feature>
<dbReference type="GO" id="GO:0043066">
    <property type="term" value="P:negative regulation of apoptotic process"/>
    <property type="evidence" value="ECO:0000318"/>
    <property type="project" value="GO_Central"/>
</dbReference>
<name>A0A059BKA4_EUCGR</name>
<dbReference type="InterPro" id="IPR001841">
    <property type="entry name" value="Znf_RING"/>
</dbReference>
<dbReference type="GO" id="GO:0045931">
    <property type="term" value="P:positive regulation of mitotic cell cycle"/>
    <property type="evidence" value="ECO:0000318"/>
    <property type="project" value="GO_Central"/>
</dbReference>
<protein>
    <recommendedName>
        <fullName evidence="7">RING-type domain-containing protein</fullName>
    </recommendedName>
</protein>
<dbReference type="EMBL" id="KK198758">
    <property type="protein sequence ID" value="KCW66316.1"/>
    <property type="molecule type" value="Genomic_DNA"/>
</dbReference>
<feature type="domain" description="RING-type" evidence="7">
    <location>
        <begin position="354"/>
        <end position="394"/>
    </location>
</feature>
<evidence type="ECO:0000256" key="2">
    <source>
        <dbReference type="ARBA" id="ARBA00022771"/>
    </source>
</evidence>
<keyword evidence="2 4" id="KW-0863">Zinc-finger</keyword>
<dbReference type="OMA" id="GERKYET"/>
<dbReference type="InParanoid" id="A0A059BKA4"/>
<dbReference type="AlphaFoldDB" id="A0A059BKA4"/>
<proteinExistence type="predicted"/>
<dbReference type="PROSITE" id="PS50089">
    <property type="entry name" value="ZF_RING_2"/>
    <property type="match status" value="1"/>
</dbReference>
<dbReference type="Pfam" id="PF16040">
    <property type="entry name" value="APD1-4_N"/>
    <property type="match status" value="1"/>
</dbReference>
<evidence type="ECO:0000256" key="3">
    <source>
        <dbReference type="ARBA" id="ARBA00022833"/>
    </source>
</evidence>
<evidence type="ECO:0000259" key="7">
    <source>
        <dbReference type="PROSITE" id="PS50089"/>
    </source>
</evidence>
<dbReference type="SUPFAM" id="SSF57850">
    <property type="entry name" value="RING/U-box"/>
    <property type="match status" value="1"/>
</dbReference>
<dbReference type="STRING" id="71139.A0A059BKA4"/>
<keyword evidence="3" id="KW-0862">Zinc</keyword>
<evidence type="ECO:0000256" key="4">
    <source>
        <dbReference type="PROSITE-ProRule" id="PRU00175"/>
    </source>
</evidence>
<dbReference type="Pfam" id="PF16041">
    <property type="entry name" value="APD1-4_M"/>
    <property type="match status" value="1"/>
</dbReference>
<dbReference type="InterPro" id="IPR032008">
    <property type="entry name" value="APD1-4_N"/>
</dbReference>
<accession>A0A059BKA4</accession>
<dbReference type="GO" id="GO:0008270">
    <property type="term" value="F:zinc ion binding"/>
    <property type="evidence" value="ECO:0007669"/>
    <property type="project" value="UniProtKB-KW"/>
</dbReference>
<keyword evidence="6" id="KW-0812">Transmembrane</keyword>
<dbReference type="Gramene" id="KCW66316">
    <property type="protein sequence ID" value="KCW66316"/>
    <property type="gene ID" value="EUGRSUZ_F00142"/>
</dbReference>
<sequence length="406" mass="46002">MYRPVSHLPGNALYSSPAQRWQEAWARLLAPLTLWLCVSVSLRYGYYGDSRMVIGPSSSRLITASSLFVDRVEVRDEARKGVSVYGFSEKPQLSYETNWTASNYLIVGSYNRKMGSYAAVQGFNLWLNRGSKIRMRWEAQTSHLNQLQVALIKGELKYETLQPSFSSSPDEAALKEPINFKEAEYYIEEDDKYYVKVVNANSRSIIMSMSMNVSSKIYDTTKAKIMCSTLQGSCQLKLLFPNTQYVVVTTPSNGDLGDWYIELSFVARVITYIAILGFIVIVIFLILKYLGVCDGENEDHVDDTPTFSVQEVTETAPMMPEKSSRPTYGTNEEEDDDGGSSSSSSEDLYDAKLCVICYDDQRNCFFVPCGHRTTCYDCAQRIMEGESKVCPICRRLIRKVRRLFSP</sequence>
<dbReference type="eggNOG" id="KOG4275">
    <property type="taxonomic scope" value="Eukaryota"/>
</dbReference>
<evidence type="ECO:0000256" key="6">
    <source>
        <dbReference type="SAM" id="Phobius"/>
    </source>
</evidence>
<gene>
    <name evidence="8" type="ORF">EUGRSUZ_F00142</name>
</gene>
<dbReference type="OrthoDB" id="3045089at2759"/>
<evidence type="ECO:0000256" key="5">
    <source>
        <dbReference type="SAM" id="MobiDB-lite"/>
    </source>
</evidence>
<dbReference type="GO" id="GO:0006511">
    <property type="term" value="P:ubiquitin-dependent protein catabolic process"/>
    <property type="evidence" value="ECO:0000318"/>
    <property type="project" value="GO_Central"/>
</dbReference>
<dbReference type="InterPro" id="IPR013083">
    <property type="entry name" value="Znf_RING/FYVE/PHD"/>
</dbReference>
<dbReference type="KEGG" id="egr:104447838"/>
<dbReference type="PANTHER" id="PTHR46858">
    <property type="entry name" value="OS05G0521000 PROTEIN"/>
    <property type="match status" value="1"/>
</dbReference>
<organism evidence="8">
    <name type="scientific">Eucalyptus grandis</name>
    <name type="common">Flooded gum</name>
    <dbReference type="NCBI Taxonomy" id="71139"/>
    <lineage>
        <taxon>Eukaryota</taxon>
        <taxon>Viridiplantae</taxon>
        <taxon>Streptophyta</taxon>
        <taxon>Embryophyta</taxon>
        <taxon>Tracheophyta</taxon>
        <taxon>Spermatophyta</taxon>
        <taxon>Magnoliopsida</taxon>
        <taxon>eudicotyledons</taxon>
        <taxon>Gunneridae</taxon>
        <taxon>Pentapetalae</taxon>
        <taxon>rosids</taxon>
        <taxon>malvids</taxon>
        <taxon>Myrtales</taxon>
        <taxon>Myrtaceae</taxon>
        <taxon>Myrtoideae</taxon>
        <taxon>Eucalypteae</taxon>
        <taxon>Eucalyptus</taxon>
    </lineage>
</organism>
<dbReference type="Pfam" id="PF13920">
    <property type="entry name" value="zf-C3HC4_3"/>
    <property type="match status" value="1"/>
</dbReference>
<dbReference type="GO" id="GO:0061630">
    <property type="term" value="F:ubiquitin protein ligase activity"/>
    <property type="evidence" value="ECO:0000318"/>
    <property type="project" value="GO_Central"/>
</dbReference>
<dbReference type="InterPro" id="IPR032010">
    <property type="entry name" value="APD1-4_M"/>
</dbReference>
<keyword evidence="1" id="KW-0479">Metal-binding</keyword>